<evidence type="ECO:0000256" key="13">
    <source>
        <dbReference type="ARBA" id="ARBA00047754"/>
    </source>
</evidence>
<name>A0A0G0PZ43_9BACT</name>
<dbReference type="UniPathway" id="UPA00326"/>
<dbReference type="GO" id="GO:0004748">
    <property type="term" value="F:ribonucleoside-diphosphate reductase activity, thioredoxin disulfide as acceptor"/>
    <property type="evidence" value="ECO:0007669"/>
    <property type="project" value="UniProtKB-EC"/>
</dbReference>
<organism evidence="18 19">
    <name type="scientific">Candidatus Woesebacteria bacterium GW2011_GWA1_39_8</name>
    <dbReference type="NCBI Taxonomy" id="1618552"/>
    <lineage>
        <taxon>Bacteria</taxon>
        <taxon>Candidatus Woeseibacteriota</taxon>
    </lineage>
</organism>
<evidence type="ECO:0000259" key="17">
    <source>
        <dbReference type="Pfam" id="PF12637"/>
    </source>
</evidence>
<feature type="domain" description="TSCPD" evidence="17">
    <location>
        <begin position="649"/>
        <end position="756"/>
    </location>
</feature>
<dbReference type="CDD" id="cd02888">
    <property type="entry name" value="RNR_II_dimer"/>
    <property type="match status" value="1"/>
</dbReference>
<dbReference type="SUPFAM" id="SSF48168">
    <property type="entry name" value="R1 subunit of ribonucleotide reductase, N-terminal domain"/>
    <property type="match status" value="1"/>
</dbReference>
<dbReference type="Pfam" id="PF02867">
    <property type="entry name" value="Ribonuc_red_lgC"/>
    <property type="match status" value="2"/>
</dbReference>
<keyword evidence="9" id="KW-0215">Deoxyribonucleotide synthesis</keyword>
<gene>
    <name evidence="18" type="ORF">UT61_C0008G0027</name>
</gene>
<comment type="function">
    <text evidence="12 14">Catalyzes the reduction of ribonucleotides to deoxyribonucleotides. May function to provide a pool of deoxyribonucleotide precursors for DNA repair during oxygen limitation and/or for immediate growth after restoration of oxygen.</text>
</comment>
<evidence type="ECO:0000256" key="12">
    <source>
        <dbReference type="ARBA" id="ARBA00025437"/>
    </source>
</evidence>
<comment type="catalytic activity">
    <reaction evidence="13 14">
        <text>a 2'-deoxyribonucleoside 5'-diphosphate + [thioredoxin]-disulfide + H2O = a ribonucleoside 5'-diphosphate + [thioredoxin]-dithiol</text>
        <dbReference type="Rhea" id="RHEA:23252"/>
        <dbReference type="Rhea" id="RHEA-COMP:10698"/>
        <dbReference type="Rhea" id="RHEA-COMP:10700"/>
        <dbReference type="ChEBI" id="CHEBI:15377"/>
        <dbReference type="ChEBI" id="CHEBI:29950"/>
        <dbReference type="ChEBI" id="CHEBI:50058"/>
        <dbReference type="ChEBI" id="CHEBI:57930"/>
        <dbReference type="ChEBI" id="CHEBI:73316"/>
        <dbReference type="EC" id="1.17.4.1"/>
    </reaction>
</comment>
<dbReference type="PATRIC" id="fig|1618552.3.peg.330"/>
<dbReference type="InterPro" id="IPR024434">
    <property type="entry name" value="TSCPD_dom"/>
</dbReference>
<dbReference type="InterPro" id="IPR008926">
    <property type="entry name" value="RNR_R1-su_N"/>
</dbReference>
<dbReference type="SUPFAM" id="SSF51998">
    <property type="entry name" value="PFL-like glycyl radical enzymes"/>
    <property type="match status" value="1"/>
</dbReference>
<proteinExistence type="inferred from homology"/>
<evidence type="ECO:0000256" key="9">
    <source>
        <dbReference type="ARBA" id="ARBA00023116"/>
    </source>
</evidence>
<dbReference type="PRINTS" id="PR01183">
    <property type="entry name" value="RIBORDTASEM1"/>
</dbReference>
<sequence>MTSKLKNRKTSKSVDNEKLALDSLFFPSYEEVTNEIRKKLGKRPHLPKGLPKGDWTEQSLKVLAERYLRKNDDGELIETPEEMCWRVAWDVASAEIRWGAKKRDVLRSAKEFYNLLITHEFLPNSPTLMNAGTGNGLQYSACFVLPVEDSLVGIFDAIKHQALIHQTGGGTGFAFSRLRPPGAVVKSSKGTASGPVSFMRIFDAATNEIKQGGKRRGANMGILRVDHPDILEFIHCKEEGGITNFNISVTITDAFMEAYEKDTDYDLIDPRDGKAVGKLNARRVFDEIAEGAWRTGDPGLVFIDRINKSTANPVPPLGPIESTNPCGEQPLYPYDSCNLGSIFLTYFVKEGQDDRGLPAVRQVDWEKLRKVTRLSVRFLDNVIEMNPYPLGAIRKISLAIRRIGLGVGGWADMLIYLGIPFDSDEALALGEEIMKVIQEEAIIETRKLARQRGAFPMFPVSIYKDEKPRRNSTVTTIAPTGSISIIAGASSGVEPIFAIAFQHIVKDRHLDRTLTFFNPKFEEIAKSRGFLTEEIKKKVAEHGVVRDIYEIPEDVRQIFGTAHEIHHDWHIKHQAVFQKYTENAVSKTINMTNNVTVDDIKNAYLLAWKTDCKGITVFRDGCKDAQVLNLGVNGKKQGKEVTFEEVWERPMVVSGSTYKIKTPVGTAFITVNHDAKGGPIEVFINVGKAGSDVQAMAEALGRVISKSLKFHSSLTSREKAEVIIDQLKGIGGRRSVGFGPNKILSLPDAIAMALATNLGLRVNGFLTSPLNGKVAEVFQNGNSASAHAMSNGSGVQSDLAGAVMSAQYPAQSGTEFSSGDDHTTALAESNLTSVKVGDQLTLSSTQIPRIAGDICPSCGASSFVYEEGCAKCFSCGYSEC</sequence>
<dbReference type="NCBIfam" id="NF006417">
    <property type="entry name" value="PRK08665.1"/>
    <property type="match status" value="1"/>
</dbReference>
<evidence type="ECO:0000259" key="15">
    <source>
        <dbReference type="Pfam" id="PF00317"/>
    </source>
</evidence>
<dbReference type="GO" id="GO:0071897">
    <property type="term" value="P:DNA biosynthetic process"/>
    <property type="evidence" value="ECO:0007669"/>
    <property type="project" value="UniProtKB-KW"/>
</dbReference>
<dbReference type="EC" id="1.17.4.1" evidence="3 14"/>
<accession>A0A0G0PZ43</accession>
<evidence type="ECO:0000256" key="14">
    <source>
        <dbReference type="RuleBase" id="RU364064"/>
    </source>
</evidence>
<evidence type="ECO:0000256" key="8">
    <source>
        <dbReference type="ARBA" id="ARBA00023002"/>
    </source>
</evidence>
<dbReference type="EMBL" id="LBXL01000008">
    <property type="protein sequence ID" value="KKR30371.1"/>
    <property type="molecule type" value="Genomic_DNA"/>
</dbReference>
<evidence type="ECO:0000256" key="2">
    <source>
        <dbReference type="ARBA" id="ARBA00007405"/>
    </source>
</evidence>
<evidence type="ECO:0000313" key="19">
    <source>
        <dbReference type="Proteomes" id="UP000034793"/>
    </source>
</evidence>
<dbReference type="Pfam" id="PF12637">
    <property type="entry name" value="TSCPD"/>
    <property type="match status" value="1"/>
</dbReference>
<dbReference type="InterPro" id="IPR000788">
    <property type="entry name" value="RNR_lg_C"/>
</dbReference>
<feature type="domain" description="Ribonucleotide reductase large subunit C-terminal" evidence="16">
    <location>
        <begin position="468"/>
        <end position="617"/>
    </location>
</feature>
<dbReference type="InterPro" id="IPR050862">
    <property type="entry name" value="RdRp_reductase_class-2"/>
</dbReference>
<dbReference type="PANTHER" id="PTHR43371">
    <property type="entry name" value="VITAMIN B12-DEPENDENT RIBONUCLEOTIDE REDUCTASE"/>
    <property type="match status" value="1"/>
</dbReference>
<dbReference type="AlphaFoldDB" id="A0A0G0PZ43"/>
<dbReference type="GO" id="GO:0009263">
    <property type="term" value="P:deoxyribonucleotide biosynthetic process"/>
    <property type="evidence" value="ECO:0007669"/>
    <property type="project" value="UniProtKB-KW"/>
</dbReference>
<evidence type="ECO:0000256" key="3">
    <source>
        <dbReference type="ARBA" id="ARBA00012274"/>
    </source>
</evidence>
<keyword evidence="11 14" id="KW-0170">Cobalt</keyword>
<reference evidence="18 19" key="1">
    <citation type="journal article" date="2015" name="Nature">
        <title>rRNA introns, odd ribosomes, and small enigmatic genomes across a large radiation of phyla.</title>
        <authorList>
            <person name="Brown C.T."/>
            <person name="Hug L.A."/>
            <person name="Thomas B.C."/>
            <person name="Sharon I."/>
            <person name="Castelle C.J."/>
            <person name="Singh A."/>
            <person name="Wilkins M.J."/>
            <person name="Williams K.H."/>
            <person name="Banfield J.F."/>
        </authorList>
    </citation>
    <scope>NUCLEOTIDE SEQUENCE [LARGE SCALE GENOMIC DNA]</scope>
</reference>
<keyword evidence="10" id="KW-1015">Disulfide bond</keyword>
<dbReference type="Gene3D" id="3.20.70.20">
    <property type="match status" value="1"/>
</dbReference>
<protein>
    <recommendedName>
        <fullName evidence="4 14">Vitamin B12-dependent ribonucleotide reductase</fullName>
        <ecNumber evidence="3 14">1.17.4.1</ecNumber>
    </recommendedName>
</protein>
<evidence type="ECO:0000256" key="1">
    <source>
        <dbReference type="ARBA" id="ARBA00001922"/>
    </source>
</evidence>
<feature type="domain" description="Ribonucleotide reductase large subunit N-terminal" evidence="15">
    <location>
        <begin position="56"/>
        <end position="136"/>
    </location>
</feature>
<evidence type="ECO:0000259" key="16">
    <source>
        <dbReference type="Pfam" id="PF02867"/>
    </source>
</evidence>
<feature type="domain" description="Ribonucleotide reductase large subunit C-terminal" evidence="16">
    <location>
        <begin position="140"/>
        <end position="465"/>
    </location>
</feature>
<comment type="similarity">
    <text evidence="2 14">Belongs to the ribonucleoside diphosphate reductase class-2 family.</text>
</comment>
<evidence type="ECO:0000256" key="6">
    <source>
        <dbReference type="ARBA" id="ARBA00022634"/>
    </source>
</evidence>
<keyword evidence="6 14" id="KW-0237">DNA synthesis</keyword>
<dbReference type="GO" id="GO:0005524">
    <property type="term" value="F:ATP binding"/>
    <property type="evidence" value="ECO:0007669"/>
    <property type="project" value="InterPro"/>
</dbReference>
<dbReference type="InterPro" id="IPR013509">
    <property type="entry name" value="RNR_lsu_N"/>
</dbReference>
<evidence type="ECO:0000256" key="10">
    <source>
        <dbReference type="ARBA" id="ARBA00023157"/>
    </source>
</evidence>
<comment type="cofactor">
    <cofactor evidence="1 14">
        <name>adenosylcob(III)alamin</name>
        <dbReference type="ChEBI" id="CHEBI:18408"/>
    </cofactor>
</comment>
<dbReference type="Pfam" id="PF00317">
    <property type="entry name" value="Ribonuc_red_lgN"/>
    <property type="match status" value="1"/>
</dbReference>
<evidence type="ECO:0000256" key="7">
    <source>
        <dbReference type="ARBA" id="ARBA00022741"/>
    </source>
</evidence>
<keyword evidence="8 14" id="KW-0560">Oxidoreductase</keyword>
<dbReference type="InterPro" id="IPR013344">
    <property type="entry name" value="RNR_NrdJ/NrdZ"/>
</dbReference>
<keyword evidence="7 14" id="KW-0547">Nucleotide-binding</keyword>
<evidence type="ECO:0000313" key="18">
    <source>
        <dbReference type="EMBL" id="KKR30371.1"/>
    </source>
</evidence>
<dbReference type="GO" id="GO:0031419">
    <property type="term" value="F:cobalamin binding"/>
    <property type="evidence" value="ECO:0007669"/>
    <property type="project" value="UniProtKB-KW"/>
</dbReference>
<comment type="caution">
    <text evidence="18">The sequence shown here is derived from an EMBL/GenBank/DDBJ whole genome shotgun (WGS) entry which is preliminary data.</text>
</comment>
<evidence type="ECO:0000256" key="4">
    <source>
        <dbReference type="ARBA" id="ARBA00014409"/>
    </source>
</evidence>
<dbReference type="NCBIfam" id="TIGR02504">
    <property type="entry name" value="NrdJ_Z"/>
    <property type="match status" value="1"/>
</dbReference>
<evidence type="ECO:0000256" key="5">
    <source>
        <dbReference type="ARBA" id="ARBA00022628"/>
    </source>
</evidence>
<keyword evidence="5 14" id="KW-0846">Cobalamin</keyword>
<dbReference type="PANTHER" id="PTHR43371:SF1">
    <property type="entry name" value="RIBONUCLEOSIDE-DIPHOSPHATE REDUCTASE"/>
    <property type="match status" value="1"/>
</dbReference>
<dbReference type="Proteomes" id="UP000034793">
    <property type="component" value="Unassembled WGS sequence"/>
</dbReference>
<evidence type="ECO:0000256" key="11">
    <source>
        <dbReference type="ARBA" id="ARBA00023285"/>
    </source>
</evidence>